<protein>
    <submittedName>
        <fullName evidence="1">Uncharacterized protein</fullName>
    </submittedName>
</protein>
<name>A0A6J5KT88_9CAUD</name>
<accession>A0A6J5KT88</accession>
<proteinExistence type="predicted"/>
<reference evidence="1" key="1">
    <citation type="submission" date="2020-04" db="EMBL/GenBank/DDBJ databases">
        <authorList>
            <person name="Chiriac C."/>
            <person name="Salcher M."/>
            <person name="Ghai R."/>
            <person name="Kavagutti S V."/>
        </authorList>
    </citation>
    <scope>NUCLEOTIDE SEQUENCE</scope>
</reference>
<evidence type="ECO:0000313" key="1">
    <source>
        <dbReference type="EMBL" id="CAB4124243.1"/>
    </source>
</evidence>
<dbReference type="EMBL" id="LR796178">
    <property type="protein sequence ID" value="CAB4124243.1"/>
    <property type="molecule type" value="Genomic_DNA"/>
</dbReference>
<organism evidence="1">
    <name type="scientific">uncultured Caudovirales phage</name>
    <dbReference type="NCBI Taxonomy" id="2100421"/>
    <lineage>
        <taxon>Viruses</taxon>
        <taxon>Duplodnaviria</taxon>
        <taxon>Heunggongvirae</taxon>
        <taxon>Uroviricota</taxon>
        <taxon>Caudoviricetes</taxon>
        <taxon>Peduoviridae</taxon>
        <taxon>Maltschvirus</taxon>
        <taxon>Maltschvirus maltsch</taxon>
    </lineage>
</organism>
<gene>
    <name evidence="1" type="ORF">UFOVP49_81</name>
</gene>
<sequence>MNNRILEIAHEAGFVDYSVHNRIESKEQVLAKFAELIVGECLRCCEQVISDPVPESVDTWLNGGTQCIDEIREHFGVEE</sequence>